<accession>A0AAV5K0T1</accession>
<evidence type="ECO:0000313" key="3">
    <source>
        <dbReference type="Proteomes" id="UP001054252"/>
    </source>
</evidence>
<protein>
    <submittedName>
        <fullName evidence="2">Uncharacterized protein</fullName>
    </submittedName>
</protein>
<gene>
    <name evidence="2" type="ORF">SLEP1_g27148</name>
</gene>
<sequence length="53" mass="6203">MQEMATHMFIKGKTTSEETQNITAEAENRRRQQQKELHTNSNISPLARFLLSR</sequence>
<organism evidence="2 3">
    <name type="scientific">Rubroshorea leprosula</name>
    <dbReference type="NCBI Taxonomy" id="152421"/>
    <lineage>
        <taxon>Eukaryota</taxon>
        <taxon>Viridiplantae</taxon>
        <taxon>Streptophyta</taxon>
        <taxon>Embryophyta</taxon>
        <taxon>Tracheophyta</taxon>
        <taxon>Spermatophyta</taxon>
        <taxon>Magnoliopsida</taxon>
        <taxon>eudicotyledons</taxon>
        <taxon>Gunneridae</taxon>
        <taxon>Pentapetalae</taxon>
        <taxon>rosids</taxon>
        <taxon>malvids</taxon>
        <taxon>Malvales</taxon>
        <taxon>Dipterocarpaceae</taxon>
        <taxon>Rubroshorea</taxon>
    </lineage>
</organism>
<feature type="compositionally biased region" description="Basic and acidic residues" evidence="1">
    <location>
        <begin position="26"/>
        <end position="38"/>
    </location>
</feature>
<feature type="region of interest" description="Disordered" evidence="1">
    <location>
        <begin position="1"/>
        <end position="53"/>
    </location>
</feature>
<evidence type="ECO:0000256" key="1">
    <source>
        <dbReference type="SAM" id="MobiDB-lite"/>
    </source>
</evidence>
<dbReference type="AlphaFoldDB" id="A0AAV5K0T1"/>
<dbReference type="EMBL" id="BPVZ01000045">
    <property type="protein sequence ID" value="GKV16515.1"/>
    <property type="molecule type" value="Genomic_DNA"/>
</dbReference>
<proteinExistence type="predicted"/>
<evidence type="ECO:0000313" key="2">
    <source>
        <dbReference type="EMBL" id="GKV16515.1"/>
    </source>
</evidence>
<dbReference type="Proteomes" id="UP001054252">
    <property type="component" value="Unassembled WGS sequence"/>
</dbReference>
<reference evidence="2 3" key="1">
    <citation type="journal article" date="2021" name="Commun. Biol.">
        <title>The genome of Shorea leprosula (Dipterocarpaceae) highlights the ecological relevance of drought in aseasonal tropical rainforests.</title>
        <authorList>
            <person name="Ng K.K.S."/>
            <person name="Kobayashi M.J."/>
            <person name="Fawcett J.A."/>
            <person name="Hatakeyama M."/>
            <person name="Paape T."/>
            <person name="Ng C.H."/>
            <person name="Ang C.C."/>
            <person name="Tnah L.H."/>
            <person name="Lee C.T."/>
            <person name="Nishiyama T."/>
            <person name="Sese J."/>
            <person name="O'Brien M.J."/>
            <person name="Copetti D."/>
            <person name="Mohd Noor M.I."/>
            <person name="Ong R.C."/>
            <person name="Putra M."/>
            <person name="Sireger I.Z."/>
            <person name="Indrioko S."/>
            <person name="Kosugi Y."/>
            <person name="Izuno A."/>
            <person name="Isagi Y."/>
            <person name="Lee S.L."/>
            <person name="Shimizu K.K."/>
        </authorList>
    </citation>
    <scope>NUCLEOTIDE SEQUENCE [LARGE SCALE GENOMIC DNA]</scope>
    <source>
        <strain evidence="2">214</strain>
    </source>
</reference>
<name>A0AAV5K0T1_9ROSI</name>
<comment type="caution">
    <text evidence="2">The sequence shown here is derived from an EMBL/GenBank/DDBJ whole genome shotgun (WGS) entry which is preliminary data.</text>
</comment>
<keyword evidence="3" id="KW-1185">Reference proteome</keyword>